<sequence length="137" mass="15759">MLPFVLMCPPKFLNNFNLTSTINHHNAREFRARTPAGAHKPGTELGAAILVSMNVFLLLELGYRFPTPHPLHPWPHMHFAPCERCRAAVILLSGRLGRYEHHHRPTTITPTDCSDRVFLFLFHHTQLPTDKRQHTNI</sequence>
<keyword evidence="2" id="KW-1185">Reference proteome</keyword>
<name>A0AAG5CP71_ANOAO</name>
<reference evidence="1" key="1">
    <citation type="submission" date="2024-04" db="UniProtKB">
        <authorList>
            <consortium name="EnsemblMetazoa"/>
        </authorList>
    </citation>
    <scope>IDENTIFICATION</scope>
    <source>
        <strain evidence="1">EBRO</strain>
    </source>
</reference>
<evidence type="ECO:0000313" key="1">
    <source>
        <dbReference type="EnsemblMetazoa" id="ENSAATROPP000625"/>
    </source>
</evidence>
<dbReference type="Proteomes" id="UP000075880">
    <property type="component" value="Unassembled WGS sequence"/>
</dbReference>
<proteinExistence type="predicted"/>
<dbReference type="EnsemblMetazoa" id="ENSAATROPT000657">
    <property type="protein sequence ID" value="ENSAATROPP000625"/>
    <property type="gene ID" value="ENSAATROPG000530"/>
</dbReference>
<protein>
    <submittedName>
        <fullName evidence="1">Uncharacterized protein</fullName>
    </submittedName>
</protein>
<dbReference type="AlphaFoldDB" id="A0AAG5CP71"/>
<accession>A0AAG5CP71</accession>
<organism evidence="1 2">
    <name type="scientific">Anopheles atroparvus</name>
    <name type="common">European mosquito</name>
    <dbReference type="NCBI Taxonomy" id="41427"/>
    <lineage>
        <taxon>Eukaryota</taxon>
        <taxon>Metazoa</taxon>
        <taxon>Ecdysozoa</taxon>
        <taxon>Arthropoda</taxon>
        <taxon>Hexapoda</taxon>
        <taxon>Insecta</taxon>
        <taxon>Pterygota</taxon>
        <taxon>Neoptera</taxon>
        <taxon>Endopterygota</taxon>
        <taxon>Diptera</taxon>
        <taxon>Nematocera</taxon>
        <taxon>Culicoidea</taxon>
        <taxon>Culicidae</taxon>
        <taxon>Anophelinae</taxon>
        <taxon>Anopheles</taxon>
    </lineage>
</organism>
<evidence type="ECO:0000313" key="2">
    <source>
        <dbReference type="Proteomes" id="UP000075880"/>
    </source>
</evidence>